<keyword evidence="2 4" id="KW-0547">Nucleotide-binding</keyword>
<evidence type="ECO:0000256" key="1">
    <source>
        <dbReference type="ARBA" id="ARBA00010638"/>
    </source>
</evidence>
<dbReference type="InterPro" id="IPR024185">
    <property type="entry name" value="FTHF_cligase-like_sf"/>
</dbReference>
<keyword evidence="5" id="KW-0479">Metal-binding</keyword>
<dbReference type="Gene3D" id="3.40.50.10420">
    <property type="entry name" value="NagB/RpiA/CoA transferase-like"/>
    <property type="match status" value="1"/>
</dbReference>
<dbReference type="RefSeq" id="WP_138548013.1">
    <property type="nucleotide sequence ID" value="NZ_DJHQ01000033.1"/>
</dbReference>
<keyword evidence="6" id="KW-0436">Ligase</keyword>
<reference evidence="7" key="2">
    <citation type="submission" date="2019-06" db="EMBL/GenBank/DDBJ databases">
        <title>Co-occurence of chitin degradation, pigmentation and bioactivity in marine Pseudoalteromonas.</title>
        <authorList>
            <person name="Sonnenschein E.C."/>
            <person name="Bech P.K."/>
        </authorList>
    </citation>
    <scope>NUCLEOTIDE SEQUENCE [LARGE SCALE GENOMIC DNA]</scope>
    <source>
        <strain evidence="7">S2897</strain>
    </source>
</reference>
<dbReference type="Pfam" id="PF01812">
    <property type="entry name" value="5-FTHF_cyc-lig"/>
    <property type="match status" value="1"/>
</dbReference>
<gene>
    <name evidence="6" type="ORF">CWC05_09390</name>
</gene>
<dbReference type="InterPro" id="IPR037171">
    <property type="entry name" value="NagB/RpiA_transferase-like"/>
</dbReference>
<reference evidence="6 7" key="1">
    <citation type="submission" date="2017-12" db="EMBL/GenBank/DDBJ databases">
        <authorList>
            <person name="Paulsen S."/>
            <person name="Gram L.K."/>
        </authorList>
    </citation>
    <scope>NUCLEOTIDE SEQUENCE [LARGE SCALE GENOMIC DNA]</scope>
    <source>
        <strain evidence="6 7">S2897</strain>
    </source>
</reference>
<dbReference type="EC" id="6.3.3.2" evidence="5"/>
<keyword evidence="3 4" id="KW-0067">ATP-binding</keyword>
<dbReference type="Proteomes" id="UP000305874">
    <property type="component" value="Unassembled WGS sequence"/>
</dbReference>
<organism evidence="6 7">
    <name type="scientific">Pseudoalteromonas ruthenica</name>
    <dbReference type="NCBI Taxonomy" id="151081"/>
    <lineage>
        <taxon>Bacteria</taxon>
        <taxon>Pseudomonadati</taxon>
        <taxon>Pseudomonadota</taxon>
        <taxon>Gammaproteobacteria</taxon>
        <taxon>Alteromonadales</taxon>
        <taxon>Pseudoalteromonadaceae</taxon>
        <taxon>Pseudoalteromonas</taxon>
    </lineage>
</organism>
<comment type="caution">
    <text evidence="6">The sequence shown here is derived from an EMBL/GenBank/DDBJ whole genome shotgun (WGS) entry which is preliminary data.</text>
</comment>
<dbReference type="GO" id="GO:0035999">
    <property type="term" value="P:tetrahydrofolate interconversion"/>
    <property type="evidence" value="ECO:0007669"/>
    <property type="project" value="TreeGrafter"/>
</dbReference>
<comment type="catalytic activity">
    <reaction evidence="5">
        <text>(6S)-5-formyl-5,6,7,8-tetrahydrofolate + ATP = (6R)-5,10-methenyltetrahydrofolate + ADP + phosphate</text>
        <dbReference type="Rhea" id="RHEA:10488"/>
        <dbReference type="ChEBI" id="CHEBI:30616"/>
        <dbReference type="ChEBI" id="CHEBI:43474"/>
        <dbReference type="ChEBI" id="CHEBI:57455"/>
        <dbReference type="ChEBI" id="CHEBI:57457"/>
        <dbReference type="ChEBI" id="CHEBI:456216"/>
        <dbReference type="EC" id="6.3.3.2"/>
    </reaction>
</comment>
<evidence type="ECO:0000256" key="5">
    <source>
        <dbReference type="RuleBase" id="RU361279"/>
    </source>
</evidence>
<dbReference type="GO" id="GO:0030272">
    <property type="term" value="F:5-formyltetrahydrofolate cyclo-ligase activity"/>
    <property type="evidence" value="ECO:0007669"/>
    <property type="project" value="UniProtKB-EC"/>
</dbReference>
<evidence type="ECO:0000313" key="6">
    <source>
        <dbReference type="EMBL" id="TMP87291.1"/>
    </source>
</evidence>
<sequence>MSANQFNQQRIDIRKKMREMRKSLSTSEQKSAADDLIINFLQVAKVTQGTQVGGYLANDGEPSLSPIFEDLWAKKAVPNLPIIHPFSKTHLLFQRYEENSPMSTNRYGILEPKLNCSHVCPVAQLDYILTPLVAFDSQGNRLGMGGGYYDRTLAQVPADRSQRPLLIGIAHQCQEVAQLPVASWDVPLDYIVTPKTIYRPGAQ</sequence>
<feature type="binding site" evidence="4">
    <location>
        <position position="61"/>
    </location>
    <ligand>
        <name>substrate</name>
    </ligand>
</feature>
<dbReference type="InterPro" id="IPR002698">
    <property type="entry name" value="FTHF_cligase"/>
</dbReference>
<dbReference type="PIRSF" id="PIRSF006806">
    <property type="entry name" value="FTHF_cligase"/>
    <property type="match status" value="1"/>
</dbReference>
<evidence type="ECO:0000256" key="2">
    <source>
        <dbReference type="ARBA" id="ARBA00022741"/>
    </source>
</evidence>
<dbReference type="PANTHER" id="PTHR23407:SF1">
    <property type="entry name" value="5-FORMYLTETRAHYDROFOLATE CYCLO-LIGASE"/>
    <property type="match status" value="1"/>
</dbReference>
<comment type="similarity">
    <text evidence="1 5">Belongs to the 5-formyltetrahydrofolate cyclo-ligase family.</text>
</comment>
<feature type="binding site" evidence="4">
    <location>
        <begin position="141"/>
        <end position="149"/>
    </location>
    <ligand>
        <name>ATP</name>
        <dbReference type="ChEBI" id="CHEBI:30616"/>
    </ligand>
</feature>
<protein>
    <recommendedName>
        <fullName evidence="5">5-formyltetrahydrofolate cyclo-ligase</fullName>
        <ecNumber evidence="5">6.3.3.2</ecNumber>
    </recommendedName>
</protein>
<dbReference type="STRING" id="151081.TW72_11385"/>
<dbReference type="NCBIfam" id="TIGR02727">
    <property type="entry name" value="MTHFS_bact"/>
    <property type="match status" value="1"/>
</dbReference>
<evidence type="ECO:0000256" key="3">
    <source>
        <dbReference type="ARBA" id="ARBA00022840"/>
    </source>
</evidence>
<name>A0A5S3Z5J4_9GAMM</name>
<accession>A0A5S3Z5J4</accession>
<dbReference type="GO" id="GO:0046872">
    <property type="term" value="F:metal ion binding"/>
    <property type="evidence" value="ECO:0007669"/>
    <property type="project" value="UniProtKB-KW"/>
</dbReference>
<evidence type="ECO:0000256" key="4">
    <source>
        <dbReference type="PIRSR" id="PIRSR006806-1"/>
    </source>
</evidence>
<feature type="binding site" evidence="4">
    <location>
        <position position="56"/>
    </location>
    <ligand>
        <name>substrate</name>
    </ligand>
</feature>
<dbReference type="EMBL" id="PNCG01000009">
    <property type="protein sequence ID" value="TMP87291.1"/>
    <property type="molecule type" value="Genomic_DNA"/>
</dbReference>
<dbReference type="PANTHER" id="PTHR23407">
    <property type="entry name" value="ATPASE INHIBITOR/5-FORMYLTETRAHYDROFOLATE CYCLO-LIGASE"/>
    <property type="match status" value="1"/>
</dbReference>
<proteinExistence type="inferred from homology"/>
<dbReference type="AlphaFoldDB" id="A0A5S3Z5J4"/>
<dbReference type="GO" id="GO:0009396">
    <property type="term" value="P:folic acid-containing compound biosynthetic process"/>
    <property type="evidence" value="ECO:0007669"/>
    <property type="project" value="TreeGrafter"/>
</dbReference>
<comment type="cofactor">
    <cofactor evidence="5">
        <name>Mg(2+)</name>
        <dbReference type="ChEBI" id="CHEBI:18420"/>
    </cofactor>
</comment>
<evidence type="ECO:0000313" key="7">
    <source>
        <dbReference type="Proteomes" id="UP000305874"/>
    </source>
</evidence>
<dbReference type="GO" id="GO:0005524">
    <property type="term" value="F:ATP binding"/>
    <property type="evidence" value="ECO:0007669"/>
    <property type="project" value="UniProtKB-KW"/>
</dbReference>
<keyword evidence="5" id="KW-0460">Magnesium</keyword>
<dbReference type="SUPFAM" id="SSF100950">
    <property type="entry name" value="NagB/RpiA/CoA transferase-like"/>
    <property type="match status" value="1"/>
</dbReference>